<proteinExistence type="predicted"/>
<sequence>MPPSLTHNHSSSGVWRAEEAFPSKAAGPDGSIPRLLKACTLELGNPTEDLFNLSLEREGPQPPENPVSSQS</sequence>
<gene>
    <name evidence="2" type="ORF">AKAME5_002578400</name>
</gene>
<dbReference type="Proteomes" id="UP001279410">
    <property type="component" value="Unassembled WGS sequence"/>
</dbReference>
<feature type="region of interest" description="Disordered" evidence="1">
    <location>
        <begin position="1"/>
        <end position="32"/>
    </location>
</feature>
<feature type="compositionally biased region" description="Polar residues" evidence="1">
    <location>
        <begin position="1"/>
        <end position="13"/>
    </location>
</feature>
<dbReference type="EMBL" id="BRZM01002239">
    <property type="protein sequence ID" value="GLD74455.1"/>
    <property type="molecule type" value="Genomic_DNA"/>
</dbReference>
<feature type="region of interest" description="Disordered" evidence="1">
    <location>
        <begin position="50"/>
        <end position="71"/>
    </location>
</feature>
<evidence type="ECO:0000313" key="2">
    <source>
        <dbReference type="EMBL" id="GLD74455.1"/>
    </source>
</evidence>
<accession>A0AAD3NL49</accession>
<comment type="caution">
    <text evidence="2">The sequence shown here is derived from an EMBL/GenBank/DDBJ whole genome shotgun (WGS) entry which is preliminary data.</text>
</comment>
<evidence type="ECO:0000256" key="1">
    <source>
        <dbReference type="SAM" id="MobiDB-lite"/>
    </source>
</evidence>
<organism evidence="2 3">
    <name type="scientific">Lates japonicus</name>
    <name type="common">Japanese lates</name>
    <dbReference type="NCBI Taxonomy" id="270547"/>
    <lineage>
        <taxon>Eukaryota</taxon>
        <taxon>Metazoa</taxon>
        <taxon>Chordata</taxon>
        <taxon>Craniata</taxon>
        <taxon>Vertebrata</taxon>
        <taxon>Euteleostomi</taxon>
        <taxon>Actinopterygii</taxon>
        <taxon>Neopterygii</taxon>
        <taxon>Teleostei</taxon>
        <taxon>Neoteleostei</taxon>
        <taxon>Acanthomorphata</taxon>
        <taxon>Carangaria</taxon>
        <taxon>Carangaria incertae sedis</taxon>
        <taxon>Centropomidae</taxon>
        <taxon>Lates</taxon>
    </lineage>
</organism>
<dbReference type="AlphaFoldDB" id="A0AAD3NL49"/>
<name>A0AAD3NL49_LATJO</name>
<evidence type="ECO:0000313" key="3">
    <source>
        <dbReference type="Proteomes" id="UP001279410"/>
    </source>
</evidence>
<reference evidence="2" key="1">
    <citation type="submission" date="2022-08" db="EMBL/GenBank/DDBJ databases">
        <title>Genome sequencing of akame (Lates japonicus).</title>
        <authorList>
            <person name="Hashiguchi Y."/>
            <person name="Takahashi H."/>
        </authorList>
    </citation>
    <scope>NUCLEOTIDE SEQUENCE</scope>
    <source>
        <strain evidence="2">Kochi</strain>
    </source>
</reference>
<keyword evidence="3" id="KW-1185">Reference proteome</keyword>
<protein>
    <submittedName>
        <fullName evidence="2">Uncharacterized protein</fullName>
    </submittedName>
</protein>